<comment type="catalytic activity">
    <reaction evidence="1">
        <text>ATP + H2O = ADP + phosphate + H(+)</text>
        <dbReference type="Rhea" id="RHEA:13065"/>
        <dbReference type="ChEBI" id="CHEBI:15377"/>
        <dbReference type="ChEBI" id="CHEBI:15378"/>
        <dbReference type="ChEBI" id="CHEBI:30616"/>
        <dbReference type="ChEBI" id="CHEBI:43474"/>
        <dbReference type="ChEBI" id="CHEBI:456216"/>
    </reaction>
</comment>
<organism evidence="3">
    <name type="scientific">Ditylum brightwellii</name>
    <dbReference type="NCBI Taxonomy" id="49249"/>
    <lineage>
        <taxon>Eukaryota</taxon>
        <taxon>Sar</taxon>
        <taxon>Stramenopiles</taxon>
        <taxon>Ochrophyta</taxon>
        <taxon>Bacillariophyta</taxon>
        <taxon>Mediophyceae</taxon>
        <taxon>Lithodesmiophycidae</taxon>
        <taxon>Lithodesmiales</taxon>
        <taxon>Lithodesmiaceae</taxon>
        <taxon>Ditylum</taxon>
    </lineage>
</organism>
<gene>
    <name evidence="3" type="ORF">DBRI1063_LOCUS10805</name>
</gene>
<dbReference type="SUPFAM" id="SSF53067">
    <property type="entry name" value="Actin-like ATPase domain"/>
    <property type="match status" value="2"/>
</dbReference>
<protein>
    <recommendedName>
        <fullName evidence="4">Actin-related protein 8</fullName>
    </recommendedName>
</protein>
<sequence length="437" mass="47786">MMSPLPMTLSFRRSQTPVRSSSFNSLASVAGGGTTSNSSSSILLEFGSSYIRVGYNTFHCPRSILKSSLPFPSHATSKIVSEEEWENVLYPLLSDIYTGALFVKNPKSRRVIVLEPYVAPTAFRVAVCRVLLARLGAANVLFVPGGGLSAVPYGLGSGGKEGDANVGGNKIVVDVGTWECRVVGCAGTNCLMDTVQVVPCGFDSLVQYIMIEHNESQNNKNEEESTNKIPTFEDAKYVVTKCLHHLMPLSSSIFKDNQEEEITIPLQSTTTTSPTVQITISLQLIKQCIHDLYFDIQNPDSLVYAFCSALLSCPIDLRKRMAQNVVMVGGGVCAIPGLEKTFGKALTRLFKRKETMDSKFAPLTTVILKGEGEQMGRGLGIIYPLPFAPHLLSFVGGCIMSTLDLTEERWISKRSFEEQDGKSQNSDTKSVIYDFLQ</sequence>
<accession>A0A6U3R780</accession>
<dbReference type="InterPro" id="IPR043129">
    <property type="entry name" value="ATPase_NBD"/>
</dbReference>
<comment type="similarity">
    <text evidence="2">Belongs to the actin family.</text>
</comment>
<evidence type="ECO:0000256" key="1">
    <source>
        <dbReference type="ARBA" id="ARBA00049360"/>
    </source>
</evidence>
<dbReference type="SMART" id="SM00268">
    <property type="entry name" value="ACTIN"/>
    <property type="match status" value="1"/>
</dbReference>
<dbReference type="Gene3D" id="3.30.420.40">
    <property type="match status" value="2"/>
</dbReference>
<dbReference type="AlphaFoldDB" id="A0A6U3R780"/>
<reference evidence="3" key="1">
    <citation type="submission" date="2021-01" db="EMBL/GenBank/DDBJ databases">
        <authorList>
            <person name="Corre E."/>
            <person name="Pelletier E."/>
            <person name="Niang G."/>
            <person name="Scheremetjew M."/>
            <person name="Finn R."/>
            <person name="Kale V."/>
            <person name="Holt S."/>
            <person name="Cochrane G."/>
            <person name="Meng A."/>
            <person name="Brown T."/>
            <person name="Cohen L."/>
        </authorList>
    </citation>
    <scope>NUCLEOTIDE SEQUENCE</scope>
    <source>
        <strain evidence="3">Pop2</strain>
    </source>
</reference>
<evidence type="ECO:0008006" key="4">
    <source>
        <dbReference type="Google" id="ProtNLM"/>
    </source>
</evidence>
<dbReference type="Gene3D" id="3.90.640.10">
    <property type="entry name" value="Actin, Chain A, domain 4"/>
    <property type="match status" value="1"/>
</dbReference>
<dbReference type="EMBL" id="HBGN01016777">
    <property type="protein sequence ID" value="CAD9329526.1"/>
    <property type="molecule type" value="Transcribed_RNA"/>
</dbReference>
<evidence type="ECO:0000313" key="3">
    <source>
        <dbReference type="EMBL" id="CAD9329526.1"/>
    </source>
</evidence>
<name>A0A6U3R780_9STRA</name>
<evidence type="ECO:0000256" key="2">
    <source>
        <dbReference type="RuleBase" id="RU000487"/>
    </source>
</evidence>
<dbReference type="PANTHER" id="PTHR11937">
    <property type="entry name" value="ACTIN"/>
    <property type="match status" value="1"/>
</dbReference>
<proteinExistence type="inferred from homology"/>
<dbReference type="Pfam" id="PF00022">
    <property type="entry name" value="Actin"/>
    <property type="match status" value="1"/>
</dbReference>
<dbReference type="InterPro" id="IPR004000">
    <property type="entry name" value="Actin"/>
</dbReference>